<evidence type="ECO:0000256" key="4">
    <source>
        <dbReference type="ARBA" id="ARBA00023163"/>
    </source>
</evidence>
<keyword evidence="1" id="KW-0678">Repressor</keyword>
<evidence type="ECO:0000256" key="1">
    <source>
        <dbReference type="ARBA" id="ARBA00022491"/>
    </source>
</evidence>
<dbReference type="Gene3D" id="1.10.1660.10">
    <property type="match status" value="1"/>
</dbReference>
<gene>
    <name evidence="6" type="ORF">SAMN04487928_1112</name>
</gene>
<keyword evidence="7" id="KW-1185">Reference proteome</keyword>
<dbReference type="RefSeq" id="WP_074887151.1">
    <property type="nucleotide sequence ID" value="NZ_FOXO01000011.1"/>
</dbReference>
<dbReference type="Pfam" id="PF13411">
    <property type="entry name" value="MerR_1"/>
    <property type="match status" value="1"/>
</dbReference>
<proteinExistence type="predicted"/>
<dbReference type="GO" id="GO:0003677">
    <property type="term" value="F:DNA binding"/>
    <property type="evidence" value="ECO:0007669"/>
    <property type="project" value="UniProtKB-KW"/>
</dbReference>
<evidence type="ECO:0000256" key="3">
    <source>
        <dbReference type="ARBA" id="ARBA00023125"/>
    </source>
</evidence>
<dbReference type="PANTHER" id="PTHR30204:SF69">
    <property type="entry name" value="MERR-FAMILY TRANSCRIPTIONAL REGULATOR"/>
    <property type="match status" value="1"/>
</dbReference>
<feature type="domain" description="HTH merR-type" evidence="5">
    <location>
        <begin position="5"/>
        <end position="74"/>
    </location>
</feature>
<keyword evidence="2" id="KW-0805">Transcription regulation</keyword>
<dbReference type="Proteomes" id="UP000182624">
    <property type="component" value="Unassembled WGS sequence"/>
</dbReference>
<evidence type="ECO:0000256" key="2">
    <source>
        <dbReference type="ARBA" id="ARBA00023015"/>
    </source>
</evidence>
<evidence type="ECO:0000313" key="7">
    <source>
        <dbReference type="Proteomes" id="UP000182624"/>
    </source>
</evidence>
<reference evidence="7" key="1">
    <citation type="submission" date="2016-10" db="EMBL/GenBank/DDBJ databases">
        <authorList>
            <person name="Varghese N."/>
            <person name="Submissions S."/>
        </authorList>
    </citation>
    <scope>NUCLEOTIDE SEQUENCE [LARGE SCALE GENOMIC DNA]</scope>
    <source>
        <strain evidence="7">P18</strain>
    </source>
</reference>
<dbReference type="PANTHER" id="PTHR30204">
    <property type="entry name" value="REDOX-CYCLING DRUG-SENSING TRANSCRIPTIONAL ACTIVATOR SOXR"/>
    <property type="match status" value="1"/>
</dbReference>
<sequence>MIETKYSTKEICQIFNFGRETLRHYERQGLLNPRVNPNNGYREYSYWDVCSIVDILKYRSLGFSLSDTKDVMFEYDSPKIIKTLEEHSIFFQNQITETSHIKKCSRTLKIQ</sequence>
<keyword evidence="3 6" id="KW-0238">DNA-binding</keyword>
<dbReference type="SUPFAM" id="SSF46955">
    <property type="entry name" value="Putative DNA-binding domain"/>
    <property type="match status" value="1"/>
</dbReference>
<dbReference type="EMBL" id="FOXO01000011">
    <property type="protein sequence ID" value="SFP89103.1"/>
    <property type="molecule type" value="Genomic_DNA"/>
</dbReference>
<dbReference type="OrthoDB" id="122388at2"/>
<protein>
    <submittedName>
        <fullName evidence="6">DNA-binding transcriptional regulator, MerR family</fullName>
    </submittedName>
</protein>
<evidence type="ECO:0000313" key="6">
    <source>
        <dbReference type="EMBL" id="SFP89103.1"/>
    </source>
</evidence>
<dbReference type="InterPro" id="IPR009061">
    <property type="entry name" value="DNA-bd_dom_put_sf"/>
</dbReference>
<accession>A0A1I5U1E6</accession>
<keyword evidence="4" id="KW-0804">Transcription</keyword>
<name>A0A1I5U1E6_9FIRM</name>
<dbReference type="SMART" id="SM00422">
    <property type="entry name" value="HTH_MERR"/>
    <property type="match status" value="1"/>
</dbReference>
<dbReference type="AlphaFoldDB" id="A0A1I5U1E6"/>
<dbReference type="InterPro" id="IPR000551">
    <property type="entry name" value="MerR-type_HTH_dom"/>
</dbReference>
<dbReference type="GO" id="GO:0003700">
    <property type="term" value="F:DNA-binding transcription factor activity"/>
    <property type="evidence" value="ECO:0007669"/>
    <property type="project" value="InterPro"/>
</dbReference>
<evidence type="ECO:0000259" key="5">
    <source>
        <dbReference type="PROSITE" id="PS50937"/>
    </source>
</evidence>
<dbReference type="InterPro" id="IPR047057">
    <property type="entry name" value="MerR_fam"/>
</dbReference>
<dbReference type="PROSITE" id="PS50937">
    <property type="entry name" value="HTH_MERR_2"/>
    <property type="match status" value="1"/>
</dbReference>
<dbReference type="CDD" id="cd00592">
    <property type="entry name" value="HTH_MerR-like"/>
    <property type="match status" value="1"/>
</dbReference>
<organism evidence="6 7">
    <name type="scientific">Butyrivibrio proteoclasticus</name>
    <dbReference type="NCBI Taxonomy" id="43305"/>
    <lineage>
        <taxon>Bacteria</taxon>
        <taxon>Bacillati</taxon>
        <taxon>Bacillota</taxon>
        <taxon>Clostridia</taxon>
        <taxon>Lachnospirales</taxon>
        <taxon>Lachnospiraceae</taxon>
        <taxon>Butyrivibrio</taxon>
    </lineage>
</organism>